<dbReference type="STRING" id="504800.SAMN04488085_12028"/>
<evidence type="ECO:0000313" key="2">
    <source>
        <dbReference type="EMBL" id="SFL86264.1"/>
    </source>
</evidence>
<protein>
    <recommendedName>
        <fullName evidence="4">Lipoprotein LpqN</fullName>
    </recommendedName>
</protein>
<proteinExistence type="predicted"/>
<dbReference type="AlphaFoldDB" id="A0A1I4L5J3"/>
<evidence type="ECO:0000256" key="1">
    <source>
        <dbReference type="SAM" id="MobiDB-lite"/>
    </source>
</evidence>
<accession>A0A1I4L5J3</accession>
<dbReference type="EMBL" id="FOSW01000020">
    <property type="protein sequence ID" value="SFL86264.1"/>
    <property type="molecule type" value="Genomic_DNA"/>
</dbReference>
<feature type="region of interest" description="Disordered" evidence="1">
    <location>
        <begin position="27"/>
        <end position="47"/>
    </location>
</feature>
<dbReference type="PROSITE" id="PS51257">
    <property type="entry name" value="PROKAR_LIPOPROTEIN"/>
    <property type="match status" value="1"/>
</dbReference>
<organism evidence="2 3">
    <name type="scientific">Geodermatophilus ruber</name>
    <dbReference type="NCBI Taxonomy" id="504800"/>
    <lineage>
        <taxon>Bacteria</taxon>
        <taxon>Bacillati</taxon>
        <taxon>Actinomycetota</taxon>
        <taxon>Actinomycetes</taxon>
        <taxon>Geodermatophilales</taxon>
        <taxon>Geodermatophilaceae</taxon>
        <taxon>Geodermatophilus</taxon>
    </lineage>
</organism>
<dbReference type="RefSeq" id="WP_177212941.1">
    <property type="nucleotide sequence ID" value="NZ_FOSW01000020.1"/>
</dbReference>
<reference evidence="2 3" key="1">
    <citation type="submission" date="2016-10" db="EMBL/GenBank/DDBJ databases">
        <authorList>
            <person name="de Groot N.N."/>
        </authorList>
    </citation>
    <scope>NUCLEOTIDE SEQUENCE [LARGE SCALE GENOMIC DNA]</scope>
    <source>
        <strain evidence="2 3">DSM 45317</strain>
    </source>
</reference>
<keyword evidence="3" id="KW-1185">Reference proteome</keyword>
<evidence type="ECO:0008006" key="4">
    <source>
        <dbReference type="Google" id="ProtNLM"/>
    </source>
</evidence>
<evidence type="ECO:0000313" key="3">
    <source>
        <dbReference type="Proteomes" id="UP000199152"/>
    </source>
</evidence>
<sequence>MTHTRSWIAVPVTVATLLVAGCGPGAPGAPGAAGGPASASESNPLGDIPDNQVYVVHPSPDGRFSVQVPEGWARTDLPDGVSFTDKLNTVTVQELTGRPQPTPDSVRTDELTVVADGLAGVAVGDVTAAALPSGPALHATWSADSAPDPVTGRTVRDDVETFVFWRDGTEVLLTLSGPKGADNVDPWRQISQSFAWT</sequence>
<name>A0A1I4L5J3_9ACTN</name>
<gene>
    <name evidence="2" type="ORF">SAMN04488085_12028</name>
</gene>
<dbReference type="InParanoid" id="A0A1I4L5J3"/>
<dbReference type="Proteomes" id="UP000199152">
    <property type="component" value="Unassembled WGS sequence"/>
</dbReference>